<dbReference type="EMBL" id="QLNP01000099">
    <property type="protein sequence ID" value="RAM35662.1"/>
    <property type="molecule type" value="Genomic_DNA"/>
</dbReference>
<dbReference type="CDD" id="cd05233">
    <property type="entry name" value="SDR_c"/>
    <property type="match status" value="1"/>
</dbReference>
<accession>A0A328HAQ9</accession>
<protein>
    <submittedName>
        <fullName evidence="4">3-oxoacyl-ACP reductase</fullName>
    </submittedName>
</protein>
<dbReference type="InterPro" id="IPR002347">
    <property type="entry name" value="SDR_fam"/>
</dbReference>
<dbReference type="InterPro" id="IPR036291">
    <property type="entry name" value="NAD(P)-bd_dom_sf"/>
</dbReference>
<proteinExistence type="inferred from homology"/>
<sequence>MATSSGGGNSGQPWPGTSAWTTPSPSKCSWPKRCRCTGAFGRSSSNSTASSAHLSRTLLAGTSGISCSGRSLTESTLQEVARDIGKAGGRAETAVVDALNEEQVDAFVDGVARKSESIDVSFNVISYGDIQQPLMEIDVDDFTFPITVATRTHFLTTRAAATHMIKQGSGVVLMFGGSGPQTLPGLGGFKVALDAMEGLRRQWAIELGPHGVRVVTMVTSGIIETIPRQAEGRAEIEEGIKKASLLNRTTTLEDVGSTAWFIASDKAAAITNATVNISSGAIPDY</sequence>
<dbReference type="AlphaFoldDB" id="A0A328HAQ9"/>
<dbReference type="PANTHER" id="PTHR43669">
    <property type="entry name" value="5-KETO-D-GLUCONATE 5-REDUCTASE"/>
    <property type="match status" value="1"/>
</dbReference>
<feature type="region of interest" description="Disordered" evidence="3">
    <location>
        <begin position="1"/>
        <end position="29"/>
    </location>
</feature>
<comment type="similarity">
    <text evidence="1">Belongs to the short-chain dehydrogenases/reductases (SDR) family.</text>
</comment>
<gene>
    <name evidence="4" type="ORF">DBZ45_18695</name>
</gene>
<evidence type="ECO:0000256" key="3">
    <source>
        <dbReference type="SAM" id="MobiDB-lite"/>
    </source>
</evidence>
<evidence type="ECO:0000256" key="2">
    <source>
        <dbReference type="ARBA" id="ARBA00023002"/>
    </source>
</evidence>
<dbReference type="Proteomes" id="UP000249166">
    <property type="component" value="Unassembled WGS sequence"/>
</dbReference>
<reference evidence="4 5" key="1">
    <citation type="submission" date="2018-04" db="EMBL/GenBank/DDBJ databases">
        <title>Bacteria isolated from cave deposits of Manipur.</title>
        <authorList>
            <person name="Sahoo D."/>
            <person name="Sarangthem I."/>
            <person name="Nandeibam J."/>
        </authorList>
    </citation>
    <scope>NUCLEOTIDE SEQUENCE [LARGE SCALE GENOMIC DNA]</scope>
    <source>
        <strain evidence="5">mrc11</strain>
    </source>
</reference>
<dbReference type="OrthoDB" id="670853at2"/>
<dbReference type="SUPFAM" id="SSF51735">
    <property type="entry name" value="NAD(P)-binding Rossmann-fold domains"/>
    <property type="match status" value="1"/>
</dbReference>
<organism evidence="4 5">
    <name type="scientific">Arthrobacter globiformis</name>
    <dbReference type="NCBI Taxonomy" id="1665"/>
    <lineage>
        <taxon>Bacteria</taxon>
        <taxon>Bacillati</taxon>
        <taxon>Actinomycetota</taxon>
        <taxon>Actinomycetes</taxon>
        <taxon>Micrococcales</taxon>
        <taxon>Micrococcaceae</taxon>
        <taxon>Arthrobacter</taxon>
    </lineage>
</organism>
<evidence type="ECO:0000313" key="4">
    <source>
        <dbReference type="EMBL" id="RAM35662.1"/>
    </source>
</evidence>
<keyword evidence="2" id="KW-0560">Oxidoreductase</keyword>
<evidence type="ECO:0000256" key="1">
    <source>
        <dbReference type="ARBA" id="ARBA00006484"/>
    </source>
</evidence>
<dbReference type="Gene3D" id="3.40.50.720">
    <property type="entry name" value="NAD(P)-binding Rossmann-like Domain"/>
    <property type="match status" value="1"/>
</dbReference>
<feature type="compositionally biased region" description="Polar residues" evidence="3">
    <location>
        <begin position="18"/>
        <end position="27"/>
    </location>
</feature>
<comment type="caution">
    <text evidence="4">The sequence shown here is derived from an EMBL/GenBank/DDBJ whole genome shotgun (WGS) entry which is preliminary data.</text>
</comment>
<dbReference type="Pfam" id="PF13561">
    <property type="entry name" value="adh_short_C2"/>
    <property type="match status" value="1"/>
</dbReference>
<feature type="compositionally biased region" description="Gly residues" evidence="3">
    <location>
        <begin position="1"/>
        <end position="10"/>
    </location>
</feature>
<dbReference type="GO" id="GO:0016491">
    <property type="term" value="F:oxidoreductase activity"/>
    <property type="evidence" value="ECO:0007669"/>
    <property type="project" value="UniProtKB-KW"/>
</dbReference>
<evidence type="ECO:0000313" key="5">
    <source>
        <dbReference type="Proteomes" id="UP000249166"/>
    </source>
</evidence>
<dbReference type="PANTHER" id="PTHR43669:SF3">
    <property type="entry name" value="ALCOHOL DEHYDROGENASE, PUTATIVE (AFU_ORTHOLOGUE AFUA_3G03445)-RELATED"/>
    <property type="match status" value="1"/>
</dbReference>
<name>A0A328HAQ9_ARTGO</name>